<dbReference type="EMBL" id="ABVL01000002">
    <property type="protein sequence ID" value="EDY21500.1"/>
    <property type="molecule type" value="Genomic_DNA"/>
</dbReference>
<name>B4CVQ8_9BACT</name>
<keyword evidence="3" id="KW-1185">Reference proteome</keyword>
<keyword evidence="1" id="KW-1133">Transmembrane helix</keyword>
<gene>
    <name evidence="2" type="ORF">CfE428DRAFT_0745</name>
</gene>
<reference evidence="2 3" key="1">
    <citation type="journal article" date="2011" name="J. Bacteriol.">
        <title>Genome sequence of Chthoniobacter flavus Ellin428, an aerobic heterotrophic soil bacterium.</title>
        <authorList>
            <person name="Kant R."/>
            <person name="van Passel M.W."/>
            <person name="Palva A."/>
            <person name="Lucas S."/>
            <person name="Lapidus A."/>
            <person name="Glavina Del Rio T."/>
            <person name="Dalin E."/>
            <person name="Tice H."/>
            <person name="Bruce D."/>
            <person name="Goodwin L."/>
            <person name="Pitluck S."/>
            <person name="Larimer F.W."/>
            <person name="Land M.L."/>
            <person name="Hauser L."/>
            <person name="Sangwan P."/>
            <person name="de Vos W.M."/>
            <person name="Janssen P.H."/>
            <person name="Smidt H."/>
        </authorList>
    </citation>
    <scope>NUCLEOTIDE SEQUENCE [LARGE SCALE GENOMIC DNA]</scope>
    <source>
        <strain evidence="2 3">Ellin428</strain>
    </source>
</reference>
<comment type="caution">
    <text evidence="2">The sequence shown here is derived from an EMBL/GenBank/DDBJ whole genome shotgun (WGS) entry which is preliminary data.</text>
</comment>
<evidence type="ECO:0000313" key="2">
    <source>
        <dbReference type="EMBL" id="EDY21500.1"/>
    </source>
</evidence>
<feature type="transmembrane region" description="Helical" evidence="1">
    <location>
        <begin position="85"/>
        <end position="104"/>
    </location>
</feature>
<evidence type="ECO:0000313" key="3">
    <source>
        <dbReference type="Proteomes" id="UP000005824"/>
    </source>
</evidence>
<dbReference type="InParanoid" id="B4CVQ8"/>
<organism evidence="2 3">
    <name type="scientific">Chthoniobacter flavus Ellin428</name>
    <dbReference type="NCBI Taxonomy" id="497964"/>
    <lineage>
        <taxon>Bacteria</taxon>
        <taxon>Pseudomonadati</taxon>
        <taxon>Verrucomicrobiota</taxon>
        <taxon>Spartobacteria</taxon>
        <taxon>Chthoniobacterales</taxon>
        <taxon>Chthoniobacteraceae</taxon>
        <taxon>Chthoniobacter</taxon>
    </lineage>
</organism>
<accession>B4CVQ8</accession>
<keyword evidence="1" id="KW-0812">Transmembrane</keyword>
<dbReference type="RefSeq" id="WP_006978072.1">
    <property type="nucleotide sequence ID" value="NZ_ABVL01000002.1"/>
</dbReference>
<feature type="transmembrane region" description="Helical" evidence="1">
    <location>
        <begin position="59"/>
        <end position="79"/>
    </location>
</feature>
<proteinExistence type="predicted"/>
<dbReference type="STRING" id="497964.CfE428DRAFT_0745"/>
<protein>
    <submittedName>
        <fullName evidence="2">Uncharacterized protein</fullName>
    </submittedName>
</protein>
<keyword evidence="1" id="KW-0472">Membrane</keyword>
<feature type="transmembrane region" description="Helical" evidence="1">
    <location>
        <begin position="111"/>
        <end position="135"/>
    </location>
</feature>
<dbReference type="Proteomes" id="UP000005824">
    <property type="component" value="Unassembled WGS sequence"/>
</dbReference>
<sequence>MTLPPPLPPPARPVFVWVISGYYLFSSIFAVVSLWLVYSGLIPLLPGQRPYFNSLTGSDYVCTFLILVIKLVAATTLFFRRRAAVYLFAFGLLAGLAFLIYQIVARHYMQTVGAIALPGVVVGWGVSVAVIIYAWNLAKSGFLR</sequence>
<dbReference type="AlphaFoldDB" id="B4CVQ8"/>
<feature type="transmembrane region" description="Helical" evidence="1">
    <location>
        <begin position="14"/>
        <end position="38"/>
    </location>
</feature>
<evidence type="ECO:0000256" key="1">
    <source>
        <dbReference type="SAM" id="Phobius"/>
    </source>
</evidence>